<organism evidence="2 3">
    <name type="scientific">Psychrosphaera saromensis</name>
    <dbReference type="NCBI Taxonomy" id="716813"/>
    <lineage>
        <taxon>Bacteria</taxon>
        <taxon>Pseudomonadati</taxon>
        <taxon>Pseudomonadota</taxon>
        <taxon>Gammaproteobacteria</taxon>
        <taxon>Alteromonadales</taxon>
        <taxon>Pseudoalteromonadaceae</taxon>
        <taxon>Psychrosphaera</taxon>
    </lineage>
</organism>
<evidence type="ECO:0000259" key="1">
    <source>
        <dbReference type="Pfam" id="PF03435"/>
    </source>
</evidence>
<dbReference type="OrthoDB" id="528778at2"/>
<sequence>MLVRRVLILGGYGNFGKRIAENLSEVKDITIIIAGRNRNKAKKLCQALSLNGANAVLESAVIDIYQATFVDELKSLSPDLVIHTGGPFQGQNYHVPQACISIGSHYIDLADDRRFVCDITSLNDAAKNKDLLVVSGASSVPGLSSTVIDSFIGEFSSLSEIDFAIAPGNKAERGEATVKGILSYTGHPFSAFHNGEWINQYGWMSPRKLNFGSGLGKRWLANIDIPDLELFPERYKPVNTVKFQAGLELPLLHFGMVFMAALAKVGLIKDWSKFTKPIFKSSELFKRLGTDKGAMQINLSGLDDTNQVKHIKWTLNANDNIGPYIPTISTIIIAKKLITGSIQTRGATPCLGLYTLEEFDQEAMPLGIFHQTEKNVG</sequence>
<name>A0A2S7UXN8_9GAMM</name>
<dbReference type="EMBL" id="MSCH01000003">
    <property type="protein sequence ID" value="PQJ54252.1"/>
    <property type="molecule type" value="Genomic_DNA"/>
</dbReference>
<protein>
    <submittedName>
        <fullName evidence="2">Saccharopine dehydrogenase</fullName>
    </submittedName>
</protein>
<dbReference type="SUPFAM" id="SSF51735">
    <property type="entry name" value="NAD(P)-binding Rossmann-fold domains"/>
    <property type="match status" value="1"/>
</dbReference>
<dbReference type="PANTHER" id="PTHR43796">
    <property type="entry name" value="CARBOXYNORSPERMIDINE SYNTHASE"/>
    <property type="match status" value="1"/>
</dbReference>
<evidence type="ECO:0000313" key="3">
    <source>
        <dbReference type="Proteomes" id="UP000239007"/>
    </source>
</evidence>
<keyword evidence="3" id="KW-1185">Reference proteome</keyword>
<reference evidence="2 3" key="1">
    <citation type="submission" date="2016-12" db="EMBL/GenBank/DDBJ databases">
        <title>Diversity of luminous bacteria.</title>
        <authorList>
            <person name="Yoshizawa S."/>
            <person name="Kogure K."/>
        </authorList>
    </citation>
    <scope>NUCLEOTIDE SEQUENCE [LARGE SCALE GENOMIC DNA]</scope>
    <source>
        <strain evidence="2 3">SA4-48</strain>
    </source>
</reference>
<dbReference type="RefSeq" id="WP_105052766.1">
    <property type="nucleotide sequence ID" value="NZ_BMYG01000006.1"/>
</dbReference>
<accession>A0A2S7UXN8</accession>
<feature type="domain" description="Saccharopine dehydrogenase NADP binding" evidence="1">
    <location>
        <begin position="6"/>
        <end position="111"/>
    </location>
</feature>
<dbReference type="AlphaFoldDB" id="A0A2S7UXN8"/>
<gene>
    <name evidence="2" type="ORF">BTO11_11700</name>
</gene>
<dbReference type="InterPro" id="IPR005097">
    <property type="entry name" value="Sacchrp_dh_NADP-bd"/>
</dbReference>
<comment type="caution">
    <text evidence="2">The sequence shown here is derived from an EMBL/GenBank/DDBJ whole genome shotgun (WGS) entry which is preliminary data.</text>
</comment>
<dbReference type="InterPro" id="IPR036291">
    <property type="entry name" value="NAD(P)-bd_dom_sf"/>
</dbReference>
<dbReference type="PANTHER" id="PTHR43796:SF2">
    <property type="entry name" value="CARBOXYNORSPERMIDINE SYNTHASE"/>
    <property type="match status" value="1"/>
</dbReference>
<dbReference type="Proteomes" id="UP000239007">
    <property type="component" value="Unassembled WGS sequence"/>
</dbReference>
<evidence type="ECO:0000313" key="2">
    <source>
        <dbReference type="EMBL" id="PQJ54252.1"/>
    </source>
</evidence>
<dbReference type="Gene3D" id="3.30.360.10">
    <property type="entry name" value="Dihydrodipicolinate Reductase, domain 2"/>
    <property type="match status" value="1"/>
</dbReference>
<dbReference type="Pfam" id="PF03435">
    <property type="entry name" value="Sacchrp_dh_NADP"/>
    <property type="match status" value="1"/>
</dbReference>
<dbReference type="Gene3D" id="3.40.50.720">
    <property type="entry name" value="NAD(P)-binding Rossmann-like Domain"/>
    <property type="match status" value="1"/>
</dbReference>
<proteinExistence type="predicted"/>